<reference evidence="2 3" key="1">
    <citation type="submission" date="2023-10" db="EMBL/GenBank/DDBJ databases">
        <title>Glaciecola aquimarina strain GGW-M5 nov., isolated from a coastal seawater.</title>
        <authorList>
            <person name="Bayburt H."/>
            <person name="Kim J.M."/>
            <person name="Choi B.J."/>
            <person name="Jeon C.O."/>
        </authorList>
    </citation>
    <scope>NUCLEOTIDE SEQUENCE [LARGE SCALE GENOMIC DNA]</scope>
    <source>
        <strain evidence="2 3">KCTC 32108</strain>
    </source>
</reference>
<dbReference type="EMBL" id="JAWDIO010000002">
    <property type="protein sequence ID" value="MDU0356388.1"/>
    <property type="molecule type" value="Genomic_DNA"/>
</dbReference>
<evidence type="ECO:0008006" key="4">
    <source>
        <dbReference type="Google" id="ProtNLM"/>
    </source>
</evidence>
<gene>
    <name evidence="2" type="ORF">RS130_23065</name>
</gene>
<evidence type="ECO:0000313" key="3">
    <source>
        <dbReference type="Proteomes" id="UP001247805"/>
    </source>
</evidence>
<proteinExistence type="predicted"/>
<sequence length="266" mass="30536">MNSKKKQLARLGKYSNYVTGFILVFVILFSFYAIGLINRFTVINQSWHQYTSKMVMVSDELAKLQSALGYGGFIHNFKNYLIRKDPANWQLLKQDIRQINQALDNLNSYFEYEEELVAVKSIRMTVAAYEAKLLLLKNTSNLAVKDLDELVKQSDEEALQALSILKNRTHELNIKQQQDTSLAFKQAMNWMYFGSFLFALVLLFSFLLLKVLSYLKSATQDLITTVEDGELLMQHAPDPMIRVAENGTIANCNLQLESLFGYKKTN</sequence>
<organism evidence="2 3">
    <name type="scientific">Paraglaciecola aquimarina</name>
    <dbReference type="NCBI Taxonomy" id="1235557"/>
    <lineage>
        <taxon>Bacteria</taxon>
        <taxon>Pseudomonadati</taxon>
        <taxon>Pseudomonadota</taxon>
        <taxon>Gammaproteobacteria</taxon>
        <taxon>Alteromonadales</taxon>
        <taxon>Alteromonadaceae</taxon>
        <taxon>Paraglaciecola</taxon>
    </lineage>
</organism>
<comment type="caution">
    <text evidence="2">The sequence shown here is derived from an EMBL/GenBank/DDBJ whole genome shotgun (WGS) entry which is preliminary data.</text>
</comment>
<feature type="transmembrane region" description="Helical" evidence="1">
    <location>
        <begin position="190"/>
        <end position="209"/>
    </location>
</feature>
<feature type="transmembrane region" description="Helical" evidence="1">
    <location>
        <begin position="14"/>
        <end position="37"/>
    </location>
</feature>
<keyword evidence="1" id="KW-1133">Transmembrane helix</keyword>
<name>A0ABU3T296_9ALTE</name>
<keyword evidence="1" id="KW-0472">Membrane</keyword>
<dbReference type="RefSeq" id="WP_316027876.1">
    <property type="nucleotide sequence ID" value="NZ_JAWDIO010000002.1"/>
</dbReference>
<evidence type="ECO:0000313" key="2">
    <source>
        <dbReference type="EMBL" id="MDU0356388.1"/>
    </source>
</evidence>
<dbReference type="Proteomes" id="UP001247805">
    <property type="component" value="Unassembled WGS sequence"/>
</dbReference>
<keyword evidence="1" id="KW-0812">Transmembrane</keyword>
<keyword evidence="3" id="KW-1185">Reference proteome</keyword>
<evidence type="ECO:0000256" key="1">
    <source>
        <dbReference type="SAM" id="Phobius"/>
    </source>
</evidence>
<accession>A0ABU3T296</accession>
<protein>
    <recommendedName>
        <fullName evidence="4">PAS domain-containing protein</fullName>
    </recommendedName>
</protein>